<accession>A0ABP0SM48</accession>
<proteinExistence type="predicted"/>
<keyword evidence="2" id="KW-0812">Transmembrane</keyword>
<feature type="transmembrane region" description="Helical" evidence="2">
    <location>
        <begin position="515"/>
        <end position="537"/>
    </location>
</feature>
<gene>
    <name evidence="3" type="ORF">CCMP2556_LOCUS52472</name>
</gene>
<sequence length="639" mass="71112">MIGASCMRHSLEASMEANEVVMLTIDNIWRSTQRYYITAPLTVYSMMEGMQDYIRFHCYGQDITYNDRNGTSSQSGREAQGGRFCSPALWRMFAFDPPISKIAVYLVKYWTLLLEIFAVVAWVYFCGTGHLDEGGLTSLIIITVIALDVLHPCAYLWVGETTMTQELASSMSWYQAFTTLGWWELLLHDLILNDFAGGPKNQIGEERRSVDPGSDWIDCILLLTLVFPYLGVNQAPDAVGANGTAAYAEQRAMGRGGGAAGGELAVPGGFRPISMEASASRHLEVEAEGSVEDRAFRDSNGAIGRLERGELENETADSEVQVVPAQPRPNRPEVDERQASTDSIDLEHTRTAMAMFAQRPIWARSTWRYPTVTGEVPRYMQRAFRLKTFGLITLQLLLILLLAVPLRMSGFAEHIPEPEGMENFFHQGIVYMFGVVNLVALLLLNCYKDRYPANYALWAFSVLTSGVFWAVAYTKNFMTMVQFEILGILLITMVMAMVISRVLSNMERKFSGSQVLALSFLPGWFLACLALALQAFVRSEQAPLEMISAICVSAVLLGILFLDAGKLMVRCDPDDFMRVVISMNATIMVVVSIPFFFLAFCMLRLDQQQDELPAAPTTLADPPELTNRVGAAELRVAGY</sequence>
<feature type="transmembrane region" description="Helical" evidence="2">
    <location>
        <begin position="485"/>
        <end position="503"/>
    </location>
</feature>
<feature type="transmembrane region" description="Helical" evidence="2">
    <location>
        <begin position="428"/>
        <end position="447"/>
    </location>
</feature>
<feature type="transmembrane region" description="Helical" evidence="2">
    <location>
        <begin position="543"/>
        <end position="564"/>
    </location>
</feature>
<evidence type="ECO:0000256" key="2">
    <source>
        <dbReference type="SAM" id="Phobius"/>
    </source>
</evidence>
<reference evidence="3 4" key="1">
    <citation type="submission" date="2024-02" db="EMBL/GenBank/DDBJ databases">
        <authorList>
            <person name="Chen Y."/>
            <person name="Shah S."/>
            <person name="Dougan E. K."/>
            <person name="Thang M."/>
            <person name="Chan C."/>
        </authorList>
    </citation>
    <scope>NUCLEOTIDE SEQUENCE [LARGE SCALE GENOMIC DNA]</scope>
</reference>
<keyword evidence="2" id="KW-0472">Membrane</keyword>
<feature type="compositionally biased region" description="Basic and acidic residues" evidence="1">
    <location>
        <begin position="330"/>
        <end position="341"/>
    </location>
</feature>
<comment type="caution">
    <text evidence="3">The sequence shown here is derived from an EMBL/GenBank/DDBJ whole genome shotgun (WGS) entry which is preliminary data.</text>
</comment>
<feature type="transmembrane region" description="Helical" evidence="2">
    <location>
        <begin position="102"/>
        <end position="125"/>
    </location>
</feature>
<evidence type="ECO:0000313" key="4">
    <source>
        <dbReference type="Proteomes" id="UP001642484"/>
    </source>
</evidence>
<feature type="transmembrane region" description="Helical" evidence="2">
    <location>
        <begin position="576"/>
        <end position="600"/>
    </location>
</feature>
<dbReference type="Proteomes" id="UP001642484">
    <property type="component" value="Unassembled WGS sequence"/>
</dbReference>
<dbReference type="EMBL" id="CAXAMN010027839">
    <property type="protein sequence ID" value="CAK9113360.1"/>
    <property type="molecule type" value="Genomic_DNA"/>
</dbReference>
<feature type="transmembrane region" description="Helical" evidence="2">
    <location>
        <begin position="388"/>
        <end position="408"/>
    </location>
</feature>
<protein>
    <submittedName>
        <fullName evidence="3">Uncharacterized protein</fullName>
    </submittedName>
</protein>
<feature type="transmembrane region" description="Helical" evidence="2">
    <location>
        <begin position="454"/>
        <end position="473"/>
    </location>
</feature>
<organism evidence="3 4">
    <name type="scientific">Durusdinium trenchii</name>
    <dbReference type="NCBI Taxonomy" id="1381693"/>
    <lineage>
        <taxon>Eukaryota</taxon>
        <taxon>Sar</taxon>
        <taxon>Alveolata</taxon>
        <taxon>Dinophyceae</taxon>
        <taxon>Suessiales</taxon>
        <taxon>Symbiodiniaceae</taxon>
        <taxon>Durusdinium</taxon>
    </lineage>
</organism>
<keyword evidence="4" id="KW-1185">Reference proteome</keyword>
<evidence type="ECO:0000256" key="1">
    <source>
        <dbReference type="SAM" id="MobiDB-lite"/>
    </source>
</evidence>
<evidence type="ECO:0000313" key="3">
    <source>
        <dbReference type="EMBL" id="CAK9113360.1"/>
    </source>
</evidence>
<feature type="region of interest" description="Disordered" evidence="1">
    <location>
        <begin position="311"/>
        <end position="341"/>
    </location>
</feature>
<name>A0ABP0SM48_9DINO</name>
<keyword evidence="2" id="KW-1133">Transmembrane helix</keyword>
<feature type="transmembrane region" description="Helical" evidence="2">
    <location>
        <begin position="137"/>
        <end position="158"/>
    </location>
</feature>